<feature type="domain" description="NADP-dependent oxidoreductase" evidence="3">
    <location>
        <begin position="28"/>
        <end position="340"/>
    </location>
</feature>
<dbReference type="InterPro" id="IPR050523">
    <property type="entry name" value="AKR_Detox_Biosynth"/>
</dbReference>
<proteinExistence type="inferred from homology"/>
<evidence type="ECO:0000259" key="3">
    <source>
        <dbReference type="Pfam" id="PF00248"/>
    </source>
</evidence>
<dbReference type="EMBL" id="JBANRG010000029">
    <property type="protein sequence ID" value="KAK7452192.1"/>
    <property type="molecule type" value="Genomic_DNA"/>
</dbReference>
<accession>A0ABR1JB56</accession>
<dbReference type="InterPro" id="IPR023210">
    <property type="entry name" value="NADP_OxRdtase_dom"/>
</dbReference>
<evidence type="ECO:0000256" key="1">
    <source>
        <dbReference type="ARBA" id="ARBA00022857"/>
    </source>
</evidence>
<dbReference type="SUPFAM" id="SSF51430">
    <property type="entry name" value="NAD(P)-linked oxidoreductase"/>
    <property type="match status" value="1"/>
</dbReference>
<dbReference type="Gene3D" id="3.20.20.100">
    <property type="entry name" value="NADP-dependent oxidoreductase domain"/>
    <property type="match status" value="1"/>
</dbReference>
<dbReference type="InterPro" id="IPR036812">
    <property type="entry name" value="NAD(P)_OxRdtase_dom_sf"/>
</dbReference>
<name>A0ABR1JB56_9AGAR</name>
<keyword evidence="1" id="KW-0521">NADP</keyword>
<dbReference type="Pfam" id="PF00248">
    <property type="entry name" value="Aldo_ket_red"/>
    <property type="match status" value="1"/>
</dbReference>
<evidence type="ECO:0000256" key="2">
    <source>
        <dbReference type="ARBA" id="ARBA00038157"/>
    </source>
</evidence>
<dbReference type="PANTHER" id="PTHR43364:SF7">
    <property type="entry name" value="NADP-DEPENDENT OXIDOREDUCTASE DOMAIN-CONTAINING PROTEIN-RELATED"/>
    <property type="match status" value="1"/>
</dbReference>
<dbReference type="PANTHER" id="PTHR43364">
    <property type="entry name" value="NADH-SPECIFIC METHYLGLYOXAL REDUCTASE-RELATED"/>
    <property type="match status" value="1"/>
</dbReference>
<protein>
    <submittedName>
        <fullName evidence="4">Aryl-alcohol dehydrogenase aad14</fullName>
    </submittedName>
</protein>
<sequence>MFRPAPPPATKLGRYRQLGPRAATHVSPICLGGMNIGDKWTENFGAMDKESSFKLLDAYFDAGGNFIDTANIYQNGSSEEFIGEWMEKRKIRDQLILATKYSNFTHNGNPNIEQRVNYVGNSTKSLKLSVEASLERFRTSYIDVLYVHWWDKHTSVEEIMDALHNLVVAGKVLYLGISDSPAWFVVKANAYARSCGKTPFVIYQGEYSILKRDIEREIIPMCESEGLALHLWGVLGGGHIRTNEEEKRRIESGEKGRTFPVFMPDWLRSPEEVKVCDGLEALAKEIGAKSIGAIAIAYVLHKAQYVFPIIGGRKVEQLMANIEALSISLTPEQIKHLDELKPFQLGFPYDTFGSTREYPMLVTVHAAIDPIPAPLPITPAKD</sequence>
<dbReference type="Proteomes" id="UP001498398">
    <property type="component" value="Unassembled WGS sequence"/>
</dbReference>
<organism evidence="4 5">
    <name type="scientific">Marasmiellus scandens</name>
    <dbReference type="NCBI Taxonomy" id="2682957"/>
    <lineage>
        <taxon>Eukaryota</taxon>
        <taxon>Fungi</taxon>
        <taxon>Dikarya</taxon>
        <taxon>Basidiomycota</taxon>
        <taxon>Agaricomycotina</taxon>
        <taxon>Agaricomycetes</taxon>
        <taxon>Agaricomycetidae</taxon>
        <taxon>Agaricales</taxon>
        <taxon>Marasmiineae</taxon>
        <taxon>Omphalotaceae</taxon>
        <taxon>Marasmiellus</taxon>
    </lineage>
</organism>
<comment type="similarity">
    <text evidence="2">Belongs to the aldo/keto reductase family. Aldo/keto reductase 2 subfamily.</text>
</comment>
<gene>
    <name evidence="4" type="primary">AAD14_12</name>
    <name evidence="4" type="ORF">VKT23_012295</name>
</gene>
<evidence type="ECO:0000313" key="5">
    <source>
        <dbReference type="Proteomes" id="UP001498398"/>
    </source>
</evidence>
<comment type="caution">
    <text evidence="4">The sequence shown here is derived from an EMBL/GenBank/DDBJ whole genome shotgun (WGS) entry which is preliminary data.</text>
</comment>
<keyword evidence="5" id="KW-1185">Reference proteome</keyword>
<reference evidence="4 5" key="1">
    <citation type="submission" date="2024-01" db="EMBL/GenBank/DDBJ databases">
        <title>A draft genome for the cacao thread blight pathogen Marasmiellus scandens.</title>
        <authorList>
            <person name="Baruah I.K."/>
            <person name="Leung J."/>
            <person name="Bukari Y."/>
            <person name="Amoako-Attah I."/>
            <person name="Meinhardt L.W."/>
            <person name="Bailey B.A."/>
            <person name="Cohen S.P."/>
        </authorList>
    </citation>
    <scope>NUCLEOTIDE SEQUENCE [LARGE SCALE GENOMIC DNA]</scope>
    <source>
        <strain evidence="4 5">GH-19</strain>
    </source>
</reference>
<evidence type="ECO:0000313" key="4">
    <source>
        <dbReference type="EMBL" id="KAK7452192.1"/>
    </source>
</evidence>